<feature type="chain" id="PRO_5002434635" description="Ig-like domain-containing protein" evidence="1">
    <location>
        <begin position="19"/>
        <end position="48"/>
    </location>
</feature>
<keyword evidence="1" id="KW-0732">Signal</keyword>
<reference evidence="2" key="2">
    <citation type="journal article" date="2015" name="Fish Shellfish Immunol.">
        <title>Early steps in the European eel (Anguilla anguilla)-Vibrio vulnificus interaction in the gills: Role of the RtxA13 toxin.</title>
        <authorList>
            <person name="Callol A."/>
            <person name="Pajuelo D."/>
            <person name="Ebbesson L."/>
            <person name="Teles M."/>
            <person name="MacKenzie S."/>
            <person name="Amaro C."/>
        </authorList>
    </citation>
    <scope>NUCLEOTIDE SEQUENCE</scope>
</reference>
<name>A0A0E9W4C8_ANGAN</name>
<dbReference type="EMBL" id="GBXM01023401">
    <property type="protein sequence ID" value="JAH85176.1"/>
    <property type="molecule type" value="Transcribed_RNA"/>
</dbReference>
<protein>
    <recommendedName>
        <fullName evidence="3">Ig-like domain-containing protein</fullName>
    </recommendedName>
</protein>
<dbReference type="AlphaFoldDB" id="A0A0E9W4C8"/>
<accession>A0A0E9W4C8</accession>
<proteinExistence type="predicted"/>
<reference evidence="2" key="1">
    <citation type="submission" date="2014-11" db="EMBL/GenBank/DDBJ databases">
        <authorList>
            <person name="Amaro Gonzalez C."/>
        </authorList>
    </citation>
    <scope>NUCLEOTIDE SEQUENCE</scope>
</reference>
<evidence type="ECO:0000256" key="1">
    <source>
        <dbReference type="SAM" id="SignalP"/>
    </source>
</evidence>
<organism evidence="2">
    <name type="scientific">Anguilla anguilla</name>
    <name type="common">European freshwater eel</name>
    <name type="synonym">Muraena anguilla</name>
    <dbReference type="NCBI Taxonomy" id="7936"/>
    <lineage>
        <taxon>Eukaryota</taxon>
        <taxon>Metazoa</taxon>
        <taxon>Chordata</taxon>
        <taxon>Craniata</taxon>
        <taxon>Vertebrata</taxon>
        <taxon>Euteleostomi</taxon>
        <taxon>Actinopterygii</taxon>
        <taxon>Neopterygii</taxon>
        <taxon>Teleostei</taxon>
        <taxon>Anguilliformes</taxon>
        <taxon>Anguillidae</taxon>
        <taxon>Anguilla</taxon>
    </lineage>
</organism>
<evidence type="ECO:0000313" key="2">
    <source>
        <dbReference type="EMBL" id="JAH85176.1"/>
    </source>
</evidence>
<sequence>MFLGSGIILFSVVIVADTLSLVQKTISVTATVGDTAVLTCEAIWAELE</sequence>
<evidence type="ECO:0008006" key="3">
    <source>
        <dbReference type="Google" id="ProtNLM"/>
    </source>
</evidence>
<feature type="signal peptide" evidence="1">
    <location>
        <begin position="1"/>
        <end position="18"/>
    </location>
</feature>